<dbReference type="EMBL" id="CP134879">
    <property type="protein sequence ID" value="WNM24980.1"/>
    <property type="molecule type" value="Genomic_DNA"/>
</dbReference>
<dbReference type="Proteomes" id="UP001304125">
    <property type="component" value="Chromosome"/>
</dbReference>
<keyword evidence="3" id="KW-0813">Transport</keyword>
<evidence type="ECO:0000256" key="4">
    <source>
        <dbReference type="ARBA" id="ARBA00022475"/>
    </source>
</evidence>
<keyword evidence="6 8" id="KW-1133">Transmembrane helix</keyword>
<feature type="transmembrane region" description="Helical" evidence="8">
    <location>
        <begin position="123"/>
        <end position="148"/>
    </location>
</feature>
<dbReference type="Pfam" id="PF01925">
    <property type="entry name" value="TauE"/>
    <property type="match status" value="1"/>
</dbReference>
<feature type="transmembrane region" description="Helical" evidence="8">
    <location>
        <begin position="190"/>
        <end position="210"/>
    </location>
</feature>
<sequence>MLLILAAIVAGAVLQRVSGIGFAVIVAPFVVLAVGPGQGVVLVQVFGALVCVLVLFQVWKDVDWRAYWGLVPASLVGIAIGAWAAGRLPVAEAQVVTALILIASLTVVMSVRSGHLQRSLGVLMSGGAVAGVMTTLAGAGGVALIVMARATRWEQRSFAATLQPYLITISTSTVIARVIVDPGTWPDLGVWEWAVLVVSMLLGLWAGTWVARRVTQRTATRVTFAVAWVGAIATLLNGLARL</sequence>
<evidence type="ECO:0000313" key="10">
    <source>
        <dbReference type="Proteomes" id="UP001304125"/>
    </source>
</evidence>
<evidence type="ECO:0000256" key="2">
    <source>
        <dbReference type="ARBA" id="ARBA00009142"/>
    </source>
</evidence>
<comment type="similarity">
    <text evidence="2 8">Belongs to the 4-toluene sulfonate uptake permease (TSUP) (TC 2.A.102) family.</text>
</comment>
<evidence type="ECO:0000256" key="5">
    <source>
        <dbReference type="ARBA" id="ARBA00022692"/>
    </source>
</evidence>
<dbReference type="InterPro" id="IPR052017">
    <property type="entry name" value="TSUP"/>
</dbReference>
<evidence type="ECO:0000313" key="9">
    <source>
        <dbReference type="EMBL" id="WNM24980.1"/>
    </source>
</evidence>
<feature type="transmembrane region" description="Helical" evidence="8">
    <location>
        <begin position="222"/>
        <end position="240"/>
    </location>
</feature>
<dbReference type="PANTHER" id="PTHR30269:SF37">
    <property type="entry name" value="MEMBRANE TRANSPORTER PROTEIN"/>
    <property type="match status" value="1"/>
</dbReference>
<evidence type="ECO:0000256" key="1">
    <source>
        <dbReference type="ARBA" id="ARBA00004651"/>
    </source>
</evidence>
<keyword evidence="7 8" id="KW-0472">Membrane</keyword>
<keyword evidence="4 8" id="KW-1003">Cell membrane</keyword>
<gene>
    <name evidence="9" type="ORF">RN606_02180</name>
</gene>
<comment type="subcellular location">
    <subcellularLocation>
        <location evidence="1 8">Cell membrane</location>
        <topology evidence="1 8">Multi-pass membrane protein</topology>
    </subcellularLocation>
</comment>
<evidence type="ECO:0000256" key="8">
    <source>
        <dbReference type="RuleBase" id="RU363041"/>
    </source>
</evidence>
<proteinExistence type="inferred from homology"/>
<accession>A0AA96FB22</accession>
<evidence type="ECO:0000256" key="7">
    <source>
        <dbReference type="ARBA" id="ARBA00023136"/>
    </source>
</evidence>
<feature type="transmembrane region" description="Helical" evidence="8">
    <location>
        <begin position="39"/>
        <end position="59"/>
    </location>
</feature>
<dbReference type="PANTHER" id="PTHR30269">
    <property type="entry name" value="TRANSMEMBRANE PROTEIN YFCA"/>
    <property type="match status" value="1"/>
</dbReference>
<organism evidence="9 10">
    <name type="scientific">Demequina capsici</name>
    <dbReference type="NCBI Taxonomy" id="3075620"/>
    <lineage>
        <taxon>Bacteria</taxon>
        <taxon>Bacillati</taxon>
        <taxon>Actinomycetota</taxon>
        <taxon>Actinomycetes</taxon>
        <taxon>Micrococcales</taxon>
        <taxon>Demequinaceae</taxon>
        <taxon>Demequina</taxon>
    </lineage>
</organism>
<dbReference type="RefSeq" id="WP_313499568.1">
    <property type="nucleotide sequence ID" value="NZ_CP134879.1"/>
</dbReference>
<dbReference type="GO" id="GO:0005886">
    <property type="term" value="C:plasma membrane"/>
    <property type="evidence" value="ECO:0007669"/>
    <property type="project" value="UniProtKB-SubCell"/>
</dbReference>
<feature type="transmembrane region" description="Helical" evidence="8">
    <location>
        <begin position="66"/>
        <end position="85"/>
    </location>
</feature>
<dbReference type="InterPro" id="IPR002781">
    <property type="entry name" value="TM_pro_TauE-like"/>
</dbReference>
<name>A0AA96FB22_9MICO</name>
<evidence type="ECO:0000256" key="3">
    <source>
        <dbReference type="ARBA" id="ARBA00022448"/>
    </source>
</evidence>
<dbReference type="AlphaFoldDB" id="A0AA96FB22"/>
<evidence type="ECO:0000256" key="6">
    <source>
        <dbReference type="ARBA" id="ARBA00022989"/>
    </source>
</evidence>
<reference evidence="9 10" key="1">
    <citation type="submission" date="2023-09" db="EMBL/GenBank/DDBJ databases">
        <title>Demequina sp. a novel bacteria isolated from Capsicum annuum.</title>
        <authorList>
            <person name="Humaira Z."/>
            <person name="Lee J."/>
            <person name="Cho D."/>
        </authorList>
    </citation>
    <scope>NUCLEOTIDE SEQUENCE [LARGE SCALE GENOMIC DNA]</scope>
    <source>
        <strain evidence="9 10">OYTSA14</strain>
    </source>
</reference>
<keyword evidence="5 8" id="KW-0812">Transmembrane</keyword>
<protein>
    <recommendedName>
        <fullName evidence="8">Probable membrane transporter protein</fullName>
    </recommendedName>
</protein>
<keyword evidence="10" id="KW-1185">Reference proteome</keyword>
<feature type="transmembrane region" description="Helical" evidence="8">
    <location>
        <begin position="91"/>
        <end position="111"/>
    </location>
</feature>